<dbReference type="EMBL" id="SOIZ01000037">
    <property type="protein sequence ID" value="TET64687.1"/>
    <property type="molecule type" value="Genomic_DNA"/>
</dbReference>
<comment type="caution">
    <text evidence="2">The sequence shown here is derived from an EMBL/GenBank/DDBJ whole genome shotgun (WGS) entry which is preliminary data.</text>
</comment>
<dbReference type="InterPro" id="IPR050500">
    <property type="entry name" value="Phos_Acetyltrans/Butyryltrans"/>
</dbReference>
<dbReference type="Gene3D" id="3.40.50.300">
    <property type="entry name" value="P-loop containing nucleotide triphosphate hydrolases"/>
    <property type="match status" value="1"/>
</dbReference>
<dbReference type="Pfam" id="PF13500">
    <property type="entry name" value="AAA_26"/>
    <property type="match status" value="1"/>
</dbReference>
<dbReference type="InterPro" id="IPR028979">
    <property type="entry name" value="Ser_kin/Pase_Hpr-like_N_sf"/>
</dbReference>
<dbReference type="Pfam" id="PF07085">
    <property type="entry name" value="DRTGG"/>
    <property type="match status" value="1"/>
</dbReference>
<dbReference type="SUPFAM" id="SSF75138">
    <property type="entry name" value="HprK N-terminal domain-like"/>
    <property type="match status" value="1"/>
</dbReference>
<evidence type="ECO:0000313" key="3">
    <source>
        <dbReference type="Proteomes" id="UP000319130"/>
    </source>
</evidence>
<dbReference type="Proteomes" id="UP000319130">
    <property type="component" value="Unassembled WGS sequence"/>
</dbReference>
<dbReference type="InterPro" id="IPR010766">
    <property type="entry name" value="DRTGG"/>
</dbReference>
<dbReference type="PANTHER" id="PTHR43356">
    <property type="entry name" value="PHOSPHATE ACETYLTRANSFERASE"/>
    <property type="match status" value="1"/>
</dbReference>
<evidence type="ECO:0000313" key="2">
    <source>
        <dbReference type="EMBL" id="TET64687.1"/>
    </source>
</evidence>
<dbReference type="InterPro" id="IPR027417">
    <property type="entry name" value="P-loop_NTPase"/>
</dbReference>
<reference evidence="2 3" key="1">
    <citation type="submission" date="2019-03" db="EMBL/GenBank/DDBJ databases">
        <title>Metabolic potential of uncultured bacteria and archaea associated with petroleum seepage in deep-sea sediments.</title>
        <authorList>
            <person name="Dong X."/>
            <person name="Hubert C."/>
        </authorList>
    </citation>
    <scope>NUCLEOTIDE SEQUENCE [LARGE SCALE GENOMIC DNA]</scope>
    <source>
        <strain evidence="2">E29_bin52</strain>
    </source>
</reference>
<dbReference type="PANTHER" id="PTHR43356:SF2">
    <property type="entry name" value="PHOSPHATE ACETYLTRANSFERASE"/>
    <property type="match status" value="1"/>
</dbReference>
<feature type="domain" description="DRTGG" evidence="1">
    <location>
        <begin position="218"/>
        <end position="329"/>
    </location>
</feature>
<dbReference type="AlphaFoldDB" id="A0A523WCE6"/>
<dbReference type="CDD" id="cd03109">
    <property type="entry name" value="DTBS"/>
    <property type="match status" value="1"/>
</dbReference>
<protein>
    <recommendedName>
        <fullName evidence="1">DRTGG domain-containing protein</fullName>
    </recommendedName>
</protein>
<gene>
    <name evidence="2" type="ORF">E3J48_00760</name>
</gene>
<accession>A0A523WCE6</accession>
<dbReference type="SUPFAM" id="SSF52540">
    <property type="entry name" value="P-loop containing nucleoside triphosphate hydrolases"/>
    <property type="match status" value="1"/>
</dbReference>
<evidence type="ECO:0000259" key="1">
    <source>
        <dbReference type="Pfam" id="PF07085"/>
    </source>
</evidence>
<proteinExistence type="predicted"/>
<dbReference type="Gene3D" id="3.40.1390.20">
    <property type="entry name" value="HprK N-terminal domain-like"/>
    <property type="match status" value="1"/>
</dbReference>
<sequence>MKKLFVAATRQDDGKSTLSLGLLQILKKSFSRLGFMKPVGQRYIIREGCKIDEDVALVRDVCQMKESLADMNPVVVEKGFTEEYILKGKKEVYIKKIKAAFERISREKDLILIEGTGHAGVGAVFDLSNASVAKLLGSKVLLISTGGIGRPIDEIIINKALFDQERIEIIGVVLNKVLPEKYEKIKEITNKGLKRKGIKLLGVIPFRKCLTYPTMEQIREAIDGEILHGEKHLENRVVNILVAAMEPYHALSFIRPKSLVIVPGDREDIILGIMAGHMSKIEDDFEVNGMILTGGLMPHDKILGLIRSGSLPVLISKDDTYTTAKKVHERRVKIRSSDKNKVKKAKELVSKYVDTDEIVARM</sequence>
<organism evidence="2 3">
    <name type="scientific">Aerophobetes bacterium</name>
    <dbReference type="NCBI Taxonomy" id="2030807"/>
    <lineage>
        <taxon>Bacteria</taxon>
        <taxon>Candidatus Aerophobota</taxon>
    </lineage>
</organism>
<name>A0A523WCE6_UNCAE</name>